<gene>
    <name evidence="1" type="ORF">C0J50_21668</name>
</gene>
<reference evidence="1" key="1">
    <citation type="submission" date="2018-07" db="EMBL/GenBank/DDBJ databases">
        <title>Comparative genomics of catfishes provides insights into carnivory and benthic adaptation.</title>
        <authorList>
            <person name="Zhang Y."/>
            <person name="Wang D."/>
            <person name="Peng Z."/>
            <person name="Zheng S."/>
            <person name="Shao F."/>
            <person name="Tao W."/>
        </authorList>
    </citation>
    <scope>NUCLEOTIDE SEQUENCE</scope>
    <source>
        <strain evidence="1">Chongqing</strain>
    </source>
</reference>
<feature type="non-terminal residue" evidence="1">
    <location>
        <position position="257"/>
    </location>
</feature>
<feature type="non-terminal residue" evidence="1">
    <location>
        <position position="1"/>
    </location>
</feature>
<sequence length="257" mass="28423">LLSSISPEELSEFLNRPNTVVNGSELCTLLDNYSRTNQYLEMEPVLSSVLASQTLECVWPRALSASTQADVEQWFNVILVHYLPYLRSQLISSTQLSGASCLSYRKLVSILGDNFNFSAADFSPADVYSSIKVYLSSGDASPRCYNSSDPFLNSTAWFADNIGFFITFITLSDLQLFLSGSMSSVFLENSENLQLFNNPGISASVLEYYTTQLYIQNPDFSPLGLPAELLCQSPASMFVFLGDADIQTILTSINIFC</sequence>
<accession>A0AAD5AMS6</accession>
<dbReference type="AlphaFoldDB" id="A0AAD5AMS6"/>
<evidence type="ECO:0000313" key="2">
    <source>
        <dbReference type="Proteomes" id="UP001205998"/>
    </source>
</evidence>
<proteinExistence type="predicted"/>
<comment type="caution">
    <text evidence="1">The sequence shown here is derived from an EMBL/GenBank/DDBJ whole genome shotgun (WGS) entry which is preliminary data.</text>
</comment>
<organism evidence="1 2">
    <name type="scientific">Silurus asotus</name>
    <name type="common">Amur catfish</name>
    <name type="synonym">Parasilurus asotus</name>
    <dbReference type="NCBI Taxonomy" id="30991"/>
    <lineage>
        <taxon>Eukaryota</taxon>
        <taxon>Metazoa</taxon>
        <taxon>Chordata</taxon>
        <taxon>Craniata</taxon>
        <taxon>Vertebrata</taxon>
        <taxon>Euteleostomi</taxon>
        <taxon>Actinopterygii</taxon>
        <taxon>Neopterygii</taxon>
        <taxon>Teleostei</taxon>
        <taxon>Ostariophysi</taxon>
        <taxon>Siluriformes</taxon>
        <taxon>Siluridae</taxon>
        <taxon>Silurus</taxon>
    </lineage>
</organism>
<name>A0AAD5AMS6_SILAS</name>
<protein>
    <submittedName>
        <fullName evidence="1">Uncharacterized protein</fullName>
    </submittedName>
</protein>
<evidence type="ECO:0000313" key="1">
    <source>
        <dbReference type="EMBL" id="KAI5618770.1"/>
    </source>
</evidence>
<keyword evidence="2" id="KW-1185">Reference proteome</keyword>
<dbReference type="EMBL" id="MU551679">
    <property type="protein sequence ID" value="KAI5618770.1"/>
    <property type="molecule type" value="Genomic_DNA"/>
</dbReference>
<dbReference type="Proteomes" id="UP001205998">
    <property type="component" value="Unassembled WGS sequence"/>
</dbReference>